<gene>
    <name evidence="9" type="ORF">B1199_03655</name>
</gene>
<evidence type="ECO:0000256" key="4">
    <source>
        <dbReference type="ARBA" id="ARBA00022692"/>
    </source>
</evidence>
<feature type="transmembrane region" description="Helical" evidence="7">
    <location>
        <begin position="113"/>
        <end position="135"/>
    </location>
</feature>
<feature type="domain" description="Bacterial sugar transferase" evidence="8">
    <location>
        <begin position="290"/>
        <end position="480"/>
    </location>
</feature>
<keyword evidence="6 7" id="KW-0472">Membrane</keyword>
<dbReference type="GO" id="GO:0016020">
    <property type="term" value="C:membrane"/>
    <property type="evidence" value="ECO:0007669"/>
    <property type="project" value="UniProtKB-SubCell"/>
</dbReference>
<evidence type="ECO:0000256" key="7">
    <source>
        <dbReference type="SAM" id="Phobius"/>
    </source>
</evidence>
<dbReference type="InterPro" id="IPR003362">
    <property type="entry name" value="Bact_transf"/>
</dbReference>
<dbReference type="GO" id="GO:0016780">
    <property type="term" value="F:phosphotransferase activity, for other substituted phosphate groups"/>
    <property type="evidence" value="ECO:0007669"/>
    <property type="project" value="TreeGrafter"/>
</dbReference>
<evidence type="ECO:0000256" key="6">
    <source>
        <dbReference type="ARBA" id="ARBA00023136"/>
    </source>
</evidence>
<keyword evidence="10" id="KW-1185">Reference proteome</keyword>
<feature type="transmembrane region" description="Helical" evidence="7">
    <location>
        <begin position="46"/>
        <end position="67"/>
    </location>
</feature>
<dbReference type="PANTHER" id="PTHR30576">
    <property type="entry name" value="COLANIC BIOSYNTHESIS UDP-GLUCOSE LIPID CARRIER TRANSFERASE"/>
    <property type="match status" value="1"/>
</dbReference>
<evidence type="ECO:0000313" key="9">
    <source>
        <dbReference type="EMBL" id="OUL59376.1"/>
    </source>
</evidence>
<name>A0A244CVC2_PSEDV</name>
<feature type="transmembrane region" description="Helical" evidence="7">
    <location>
        <begin position="12"/>
        <end position="34"/>
    </location>
</feature>
<evidence type="ECO:0000256" key="2">
    <source>
        <dbReference type="ARBA" id="ARBA00006464"/>
    </source>
</evidence>
<dbReference type="InterPro" id="IPR017475">
    <property type="entry name" value="EPS_sugar_tfrase"/>
</dbReference>
<dbReference type="AlphaFoldDB" id="A0A244CVC2"/>
<accession>A0A244CVC2</accession>
<dbReference type="PANTHER" id="PTHR30576:SF10">
    <property type="entry name" value="SLL5057 PROTEIN"/>
    <property type="match status" value="1"/>
</dbReference>
<feature type="transmembrane region" description="Helical" evidence="7">
    <location>
        <begin position="88"/>
        <end position="107"/>
    </location>
</feature>
<proteinExistence type="inferred from homology"/>
<dbReference type="Proteomes" id="UP000194841">
    <property type="component" value="Unassembled WGS sequence"/>
</dbReference>
<reference evidence="9 10" key="1">
    <citation type="submission" date="2017-02" db="EMBL/GenBank/DDBJ databases">
        <title>Pseudoalteromonas ulvae TC14 Genome.</title>
        <authorList>
            <person name="Molmeret M."/>
        </authorList>
    </citation>
    <scope>NUCLEOTIDE SEQUENCE [LARGE SCALE GENOMIC DNA]</scope>
    <source>
        <strain evidence="9">TC14</strain>
    </source>
</reference>
<dbReference type="OrthoDB" id="9808602at2"/>
<comment type="subcellular location">
    <subcellularLocation>
        <location evidence="1">Membrane</location>
        <topology evidence="1">Multi-pass membrane protein</topology>
    </subcellularLocation>
</comment>
<dbReference type="NCBIfam" id="TIGR03025">
    <property type="entry name" value="EPS_sugtrans"/>
    <property type="match status" value="1"/>
</dbReference>
<sequence length="485" mass="55322">MTCSNRFIYQNFKFFDVLAFITSLFILTSINSHFNGQFSLIEFMSIRLSVTNFVIVVILIGFYLFLFEQFSLYEAKFLKNDFASDAFTILKVQGVITVALLAVGNLFDISIFSGWYLLLVFWPISTFITILYRYIVWSVLKRFHLGDSNIRNVLFLGDCDYAKDYAMQLKNEECKIVGHLSAEQRDVYDDPQTIGCYADFEKLLKNEVIDELVVFTDTSVKDQALHNVIIRAHAQGIMLRFPVASVVHSLFKNTEMTQISLENIAVSADDVSPELIVRSGYQLGSAFLFKRILDLTVAVLGLLFLTPLFAVCILLINLESRGGAFFVQERYGYNGRTFRLFKFRTMVQNADALQDALRESSNELDGAAFKMKNDPRITALGRFLRKSSIDELPQLINVLKGDMSLVGPRPLPHADYKRFTNVEHLRRLSVLPGITGSWQVDGRNDLSFDEWMKLDSDYIDHWSHWLDLKILIKTVPAVLKGKGAS</sequence>
<evidence type="ECO:0000313" key="10">
    <source>
        <dbReference type="Proteomes" id="UP000194841"/>
    </source>
</evidence>
<comment type="caution">
    <text evidence="9">The sequence shown here is derived from an EMBL/GenBank/DDBJ whole genome shotgun (WGS) entry which is preliminary data.</text>
</comment>
<keyword evidence="4 7" id="KW-0812">Transmembrane</keyword>
<evidence type="ECO:0000256" key="1">
    <source>
        <dbReference type="ARBA" id="ARBA00004141"/>
    </source>
</evidence>
<organism evidence="9 10">
    <name type="scientific">Pseudoalteromonas ulvae</name>
    <dbReference type="NCBI Taxonomy" id="107327"/>
    <lineage>
        <taxon>Bacteria</taxon>
        <taxon>Pseudomonadati</taxon>
        <taxon>Pseudomonadota</taxon>
        <taxon>Gammaproteobacteria</taxon>
        <taxon>Alteromonadales</taxon>
        <taxon>Pseudoalteromonadaceae</taxon>
        <taxon>Pseudoalteromonas</taxon>
    </lineage>
</organism>
<comment type="similarity">
    <text evidence="2">Belongs to the bacterial sugar transferase family.</text>
</comment>
<dbReference type="RefSeq" id="WP_086742766.1">
    <property type="nucleotide sequence ID" value="NZ_MWPV01000001.1"/>
</dbReference>
<dbReference type="Pfam" id="PF02397">
    <property type="entry name" value="Bac_transf"/>
    <property type="match status" value="1"/>
</dbReference>
<keyword evidence="5 7" id="KW-1133">Transmembrane helix</keyword>
<dbReference type="EMBL" id="MWPV01000001">
    <property type="protein sequence ID" value="OUL59376.1"/>
    <property type="molecule type" value="Genomic_DNA"/>
</dbReference>
<keyword evidence="3" id="KW-0808">Transferase</keyword>
<evidence type="ECO:0000259" key="8">
    <source>
        <dbReference type="Pfam" id="PF02397"/>
    </source>
</evidence>
<evidence type="ECO:0000256" key="3">
    <source>
        <dbReference type="ARBA" id="ARBA00022679"/>
    </source>
</evidence>
<feature type="transmembrane region" description="Helical" evidence="7">
    <location>
        <begin position="292"/>
        <end position="316"/>
    </location>
</feature>
<protein>
    <recommendedName>
        <fullName evidence="8">Bacterial sugar transferase domain-containing protein</fullName>
    </recommendedName>
</protein>
<evidence type="ECO:0000256" key="5">
    <source>
        <dbReference type="ARBA" id="ARBA00022989"/>
    </source>
</evidence>